<dbReference type="Pfam" id="PF01475">
    <property type="entry name" value="FUR"/>
    <property type="match status" value="1"/>
</dbReference>
<dbReference type="EMBL" id="AZDB01000001">
    <property type="protein sequence ID" value="KRK44572.1"/>
    <property type="molecule type" value="Genomic_DNA"/>
</dbReference>
<feature type="binding site" evidence="9">
    <location>
        <position position="134"/>
    </location>
    <ligand>
        <name>Zn(2+)</name>
        <dbReference type="ChEBI" id="CHEBI:29105"/>
    </ligand>
</feature>
<dbReference type="SUPFAM" id="SSF46785">
    <property type="entry name" value="Winged helix' DNA-binding domain"/>
    <property type="match status" value="1"/>
</dbReference>
<dbReference type="GO" id="GO:0005737">
    <property type="term" value="C:cytoplasm"/>
    <property type="evidence" value="ECO:0007669"/>
    <property type="project" value="UniProtKB-SubCell"/>
</dbReference>
<keyword evidence="7" id="KW-0238">DNA-binding</keyword>
<evidence type="ECO:0000256" key="2">
    <source>
        <dbReference type="ARBA" id="ARBA00007957"/>
    </source>
</evidence>
<dbReference type="InterPro" id="IPR036390">
    <property type="entry name" value="WH_DNA-bd_sf"/>
</dbReference>
<keyword evidence="10" id="KW-0408">Iron</keyword>
<dbReference type="Gene3D" id="3.30.1490.190">
    <property type="match status" value="1"/>
</dbReference>
<feature type="binding site" evidence="9">
    <location>
        <position position="137"/>
    </location>
    <ligand>
        <name>Zn(2+)</name>
        <dbReference type="ChEBI" id="CHEBI:29105"/>
    </ligand>
</feature>
<sequence length="143" mass="16918">MIYLEKAIEILKNNKYKVTKQRTDLIDYLEKFTLRYVSINQITDYMHTLYPGMSNNTIYRNLKEFSDIGLVEYQEKDKTLVKYQCDFQHRHHHHFVCTNCGKVTEIKSCPIEYFTDQLPGYTVQGHAIEVYGLCADCTKKLTM</sequence>
<comment type="subcellular location">
    <subcellularLocation>
        <location evidence="1">Cytoplasm</location>
    </subcellularLocation>
</comment>
<protein>
    <submittedName>
        <fullName evidence="11">Metal uptake regulator</fullName>
    </submittedName>
</protein>
<evidence type="ECO:0000256" key="9">
    <source>
        <dbReference type="PIRSR" id="PIRSR602481-1"/>
    </source>
</evidence>
<dbReference type="InterPro" id="IPR036388">
    <property type="entry name" value="WH-like_DNA-bd_sf"/>
</dbReference>
<dbReference type="InterPro" id="IPR043135">
    <property type="entry name" value="Fur_C"/>
</dbReference>
<comment type="cofactor">
    <cofactor evidence="10">
        <name>Mn(2+)</name>
        <dbReference type="ChEBI" id="CHEBI:29035"/>
    </cofactor>
    <cofactor evidence="10">
        <name>Fe(2+)</name>
        <dbReference type="ChEBI" id="CHEBI:29033"/>
    </cofactor>
    <text evidence="10">Binds 1 Mn(2+) or Fe(2+) ion per subunit.</text>
</comment>
<evidence type="ECO:0000256" key="7">
    <source>
        <dbReference type="ARBA" id="ARBA00023125"/>
    </source>
</evidence>
<feature type="binding site" evidence="10">
    <location>
        <position position="91"/>
    </location>
    <ligand>
        <name>Fe cation</name>
        <dbReference type="ChEBI" id="CHEBI:24875"/>
    </ligand>
</feature>
<keyword evidence="6" id="KW-0805">Transcription regulation</keyword>
<dbReference type="GO" id="GO:0003700">
    <property type="term" value="F:DNA-binding transcription factor activity"/>
    <property type="evidence" value="ECO:0007669"/>
    <property type="project" value="InterPro"/>
</dbReference>
<keyword evidence="5 9" id="KW-0862">Zinc</keyword>
<dbReference type="GO" id="GO:0008270">
    <property type="term" value="F:zinc ion binding"/>
    <property type="evidence" value="ECO:0007669"/>
    <property type="project" value="TreeGrafter"/>
</dbReference>
<dbReference type="PANTHER" id="PTHR33202">
    <property type="entry name" value="ZINC UPTAKE REGULATION PROTEIN"/>
    <property type="match status" value="1"/>
</dbReference>
<feature type="binding site" evidence="10">
    <location>
        <position position="126"/>
    </location>
    <ligand>
        <name>Fe cation</name>
        <dbReference type="ChEBI" id="CHEBI:24875"/>
    </ligand>
</feature>
<evidence type="ECO:0000313" key="11">
    <source>
        <dbReference type="EMBL" id="KRK44572.1"/>
    </source>
</evidence>
<evidence type="ECO:0000256" key="5">
    <source>
        <dbReference type="ARBA" id="ARBA00022833"/>
    </source>
</evidence>
<dbReference type="InterPro" id="IPR002481">
    <property type="entry name" value="FUR"/>
</dbReference>
<evidence type="ECO:0000256" key="8">
    <source>
        <dbReference type="ARBA" id="ARBA00023163"/>
    </source>
</evidence>
<evidence type="ECO:0000313" key="12">
    <source>
        <dbReference type="Proteomes" id="UP000050964"/>
    </source>
</evidence>
<evidence type="ECO:0000256" key="3">
    <source>
        <dbReference type="ARBA" id="ARBA00022490"/>
    </source>
</evidence>
<keyword evidence="3" id="KW-0963">Cytoplasm</keyword>
<dbReference type="GO" id="GO:1900376">
    <property type="term" value="P:regulation of secondary metabolite biosynthetic process"/>
    <property type="evidence" value="ECO:0007669"/>
    <property type="project" value="TreeGrafter"/>
</dbReference>
<dbReference type="PANTHER" id="PTHR33202:SF1">
    <property type="entry name" value="FERRIC UPTAKE REGULATION PROTEIN"/>
    <property type="match status" value="1"/>
</dbReference>
<comment type="cofactor">
    <cofactor evidence="9">
        <name>Zn(2+)</name>
        <dbReference type="ChEBI" id="CHEBI:29105"/>
    </cofactor>
    <text evidence="9">Binds 1 zinc ion per subunit.</text>
</comment>
<comment type="similarity">
    <text evidence="2">Belongs to the Fur family.</text>
</comment>
<dbReference type="GO" id="GO:0000976">
    <property type="term" value="F:transcription cis-regulatory region binding"/>
    <property type="evidence" value="ECO:0007669"/>
    <property type="project" value="TreeGrafter"/>
</dbReference>
<dbReference type="GO" id="GO:0045892">
    <property type="term" value="P:negative regulation of DNA-templated transcription"/>
    <property type="evidence" value="ECO:0007669"/>
    <property type="project" value="TreeGrafter"/>
</dbReference>
<keyword evidence="4" id="KW-0678">Repressor</keyword>
<comment type="caution">
    <text evidence="11">The sequence shown here is derived from an EMBL/GenBank/DDBJ whole genome shotgun (WGS) entry which is preliminary data.</text>
</comment>
<dbReference type="Gene3D" id="1.10.10.10">
    <property type="entry name" value="Winged helix-like DNA-binding domain superfamily/Winged helix DNA-binding domain"/>
    <property type="match status" value="1"/>
</dbReference>
<name>A0A837RKT1_9LACO</name>
<feature type="binding site" evidence="9">
    <location>
        <position position="97"/>
    </location>
    <ligand>
        <name>Zn(2+)</name>
        <dbReference type="ChEBI" id="CHEBI:29105"/>
    </ligand>
</feature>
<reference evidence="11 12" key="1">
    <citation type="journal article" date="2015" name="Genome Announc.">
        <title>Expanding the biotechnology potential of lactobacilli through comparative genomics of 213 strains and associated genera.</title>
        <authorList>
            <person name="Sun Z."/>
            <person name="Harris H.M."/>
            <person name="McCann A."/>
            <person name="Guo C."/>
            <person name="Argimon S."/>
            <person name="Zhang W."/>
            <person name="Yang X."/>
            <person name="Jeffery I.B."/>
            <person name="Cooney J.C."/>
            <person name="Kagawa T.F."/>
            <person name="Liu W."/>
            <person name="Song Y."/>
            <person name="Salvetti E."/>
            <person name="Wrobel A."/>
            <person name="Rasinkangas P."/>
            <person name="Parkhill J."/>
            <person name="Rea M.C."/>
            <person name="O'Sullivan O."/>
            <person name="Ritari J."/>
            <person name="Douillard F.P."/>
            <person name="Paul Ross R."/>
            <person name="Yang R."/>
            <person name="Briner A.E."/>
            <person name="Felis G.E."/>
            <person name="de Vos W.M."/>
            <person name="Barrangou R."/>
            <person name="Klaenhammer T.R."/>
            <person name="Caufield P.W."/>
            <person name="Cui Y."/>
            <person name="Zhang H."/>
            <person name="O'Toole P.W."/>
        </authorList>
    </citation>
    <scope>NUCLEOTIDE SEQUENCE [LARGE SCALE GENOMIC DNA]</scope>
    <source>
        <strain evidence="11 12">JCM 15951</strain>
    </source>
</reference>
<gene>
    <name evidence="11" type="ORF">FD26_GL000108</name>
</gene>
<feature type="binding site" evidence="10">
    <location>
        <position position="112"/>
    </location>
    <ligand>
        <name>Fe cation</name>
        <dbReference type="ChEBI" id="CHEBI:24875"/>
    </ligand>
</feature>
<evidence type="ECO:0000256" key="4">
    <source>
        <dbReference type="ARBA" id="ARBA00022491"/>
    </source>
</evidence>
<feature type="binding site" evidence="9">
    <location>
        <position position="100"/>
    </location>
    <ligand>
        <name>Zn(2+)</name>
        <dbReference type="ChEBI" id="CHEBI:29105"/>
    </ligand>
</feature>
<evidence type="ECO:0000256" key="6">
    <source>
        <dbReference type="ARBA" id="ARBA00023015"/>
    </source>
</evidence>
<keyword evidence="8" id="KW-0804">Transcription</keyword>
<dbReference type="Proteomes" id="UP000050964">
    <property type="component" value="Unassembled WGS sequence"/>
</dbReference>
<accession>A0A837RKT1</accession>
<evidence type="ECO:0000256" key="1">
    <source>
        <dbReference type="ARBA" id="ARBA00004496"/>
    </source>
</evidence>
<dbReference type="CDD" id="cd07153">
    <property type="entry name" value="Fur_like"/>
    <property type="match status" value="1"/>
</dbReference>
<keyword evidence="9" id="KW-0479">Metal-binding</keyword>
<dbReference type="AlphaFoldDB" id="A0A837RKT1"/>
<organism evidence="11 12">
    <name type="scientific">Companilactobacillus crustorum JCM 15951</name>
    <dbReference type="NCBI Taxonomy" id="1423737"/>
    <lineage>
        <taxon>Bacteria</taxon>
        <taxon>Bacillati</taxon>
        <taxon>Bacillota</taxon>
        <taxon>Bacilli</taxon>
        <taxon>Lactobacillales</taxon>
        <taxon>Lactobacillaceae</taxon>
        <taxon>Companilactobacillus</taxon>
    </lineage>
</organism>
<proteinExistence type="inferred from homology"/>
<evidence type="ECO:0000256" key="10">
    <source>
        <dbReference type="PIRSR" id="PIRSR602481-2"/>
    </source>
</evidence>